<evidence type="ECO:0000313" key="5">
    <source>
        <dbReference type="Proteomes" id="UP000823883"/>
    </source>
</evidence>
<feature type="domain" description="N-acetyltransferase" evidence="3">
    <location>
        <begin position="1"/>
        <end position="138"/>
    </location>
</feature>
<dbReference type="Gene3D" id="3.40.630.30">
    <property type="match status" value="1"/>
</dbReference>
<comment type="caution">
    <text evidence="4">The sequence shown here is derived from an EMBL/GenBank/DDBJ whole genome shotgun (WGS) entry which is preliminary data.</text>
</comment>
<dbReference type="SUPFAM" id="SSF55718">
    <property type="entry name" value="SCP-like"/>
    <property type="match status" value="1"/>
</dbReference>
<dbReference type="PANTHER" id="PTHR37817:SF1">
    <property type="entry name" value="N-ACETYLTRANSFERASE EIS"/>
    <property type="match status" value="1"/>
</dbReference>
<evidence type="ECO:0000259" key="3">
    <source>
        <dbReference type="PROSITE" id="PS51186"/>
    </source>
</evidence>
<reference evidence="4" key="2">
    <citation type="submission" date="2021-04" db="EMBL/GenBank/DDBJ databases">
        <authorList>
            <person name="Gilroy R."/>
        </authorList>
    </citation>
    <scope>NUCLEOTIDE SEQUENCE</scope>
    <source>
        <strain evidence="4">CHK183-5548</strain>
    </source>
</reference>
<feature type="compositionally biased region" description="Low complexity" evidence="1">
    <location>
        <begin position="166"/>
        <end position="183"/>
    </location>
</feature>
<evidence type="ECO:0000256" key="1">
    <source>
        <dbReference type="SAM" id="MobiDB-lite"/>
    </source>
</evidence>
<proteinExistence type="predicted"/>
<feature type="region of interest" description="Disordered" evidence="1">
    <location>
        <begin position="162"/>
        <end position="184"/>
    </location>
</feature>
<keyword evidence="4" id="KW-0012">Acyltransferase</keyword>
<dbReference type="InterPro" id="IPR036527">
    <property type="entry name" value="SCP2_sterol-bd_dom_sf"/>
</dbReference>
<sequence>MRYLEQGENWKTRKLWEEAFPEDSKEFDDYYYRNKAERSRILAEEEEGEIISMVQLNPYRVQVRNREYELSYIVGVATRADRRHQGHMRRLLIKMLTDMRRERVPFTFLMPAAEAIYLPFGFRYIFSQPHLGWKKSATAAMEEGETALTREEIRLGQAFPRETAESQESPAPESAASQKSPAAGRNRLRETAARLAAWQQRFLAERYEVFTVRDEAYVLGLMEELASEDGTWTVFKDGDGEIAAMESWWGLKEREQRFLYALDGLTEEIRPASPAIMARITCLEEFLTSISLTPQASEEQLLVRLTVKDPLIPENDGEFLWKLDRSASEVQKTEGKGCLSEADICPRNGAAPDLDLALGIEDLAQWLFGFKKPEGLPEKAEWIRPLKGVFLDEVV</sequence>
<dbReference type="EMBL" id="DWWL01000049">
    <property type="protein sequence ID" value="HJC47934.1"/>
    <property type="molecule type" value="Genomic_DNA"/>
</dbReference>
<dbReference type="InterPro" id="IPR000182">
    <property type="entry name" value="GNAT_dom"/>
</dbReference>
<evidence type="ECO:0000256" key="2">
    <source>
        <dbReference type="SAM" id="Phobius"/>
    </source>
</evidence>
<dbReference type="SUPFAM" id="SSF55729">
    <property type="entry name" value="Acyl-CoA N-acyltransferases (Nat)"/>
    <property type="match status" value="1"/>
</dbReference>
<dbReference type="Pfam" id="PF13527">
    <property type="entry name" value="Acetyltransf_9"/>
    <property type="match status" value="1"/>
</dbReference>
<dbReference type="InterPro" id="IPR016181">
    <property type="entry name" value="Acyl_CoA_acyltransferase"/>
</dbReference>
<reference evidence="4" key="1">
    <citation type="journal article" date="2021" name="PeerJ">
        <title>Extensive microbial diversity within the chicken gut microbiome revealed by metagenomics and culture.</title>
        <authorList>
            <person name="Gilroy R."/>
            <person name="Ravi A."/>
            <person name="Getino M."/>
            <person name="Pursley I."/>
            <person name="Horton D.L."/>
            <person name="Alikhan N.F."/>
            <person name="Baker D."/>
            <person name="Gharbi K."/>
            <person name="Hall N."/>
            <person name="Watson M."/>
            <person name="Adriaenssens E.M."/>
            <person name="Foster-Nyarko E."/>
            <person name="Jarju S."/>
            <person name="Secka A."/>
            <person name="Antonio M."/>
            <person name="Oren A."/>
            <person name="Chaudhuri R.R."/>
            <person name="La Ragione R."/>
            <person name="Hildebrand F."/>
            <person name="Pallen M.J."/>
        </authorList>
    </citation>
    <scope>NUCLEOTIDE SEQUENCE</scope>
    <source>
        <strain evidence="4">CHK183-5548</strain>
    </source>
</reference>
<keyword evidence="2" id="KW-1133">Transmembrane helix</keyword>
<keyword evidence="2" id="KW-0812">Transmembrane</keyword>
<dbReference type="Gene3D" id="3.30.1050.10">
    <property type="entry name" value="SCP2 sterol-binding domain"/>
    <property type="match status" value="1"/>
</dbReference>
<dbReference type="PROSITE" id="PS51186">
    <property type="entry name" value="GNAT"/>
    <property type="match status" value="1"/>
</dbReference>
<dbReference type="GO" id="GO:0034069">
    <property type="term" value="F:aminoglycoside N-acetyltransferase activity"/>
    <property type="evidence" value="ECO:0007669"/>
    <property type="project" value="TreeGrafter"/>
</dbReference>
<dbReference type="GO" id="GO:0030649">
    <property type="term" value="P:aminoglycoside antibiotic catabolic process"/>
    <property type="evidence" value="ECO:0007669"/>
    <property type="project" value="TreeGrafter"/>
</dbReference>
<dbReference type="PANTHER" id="PTHR37817">
    <property type="entry name" value="N-ACETYLTRANSFERASE EIS"/>
    <property type="match status" value="1"/>
</dbReference>
<dbReference type="Pfam" id="PF13530">
    <property type="entry name" value="SCP2_2"/>
    <property type="match status" value="1"/>
</dbReference>
<dbReference type="AlphaFoldDB" id="A0A9D2PET3"/>
<dbReference type="InterPro" id="IPR051554">
    <property type="entry name" value="Acetyltransferase_Eis"/>
</dbReference>
<organism evidence="4 5">
    <name type="scientific">Candidatus Lachnoclostridium pullistercoris</name>
    <dbReference type="NCBI Taxonomy" id="2838632"/>
    <lineage>
        <taxon>Bacteria</taxon>
        <taxon>Bacillati</taxon>
        <taxon>Bacillota</taxon>
        <taxon>Clostridia</taxon>
        <taxon>Lachnospirales</taxon>
        <taxon>Lachnospiraceae</taxon>
    </lineage>
</organism>
<dbReference type="EC" id="2.3.1.-" evidence="4"/>
<accession>A0A9D2PET3</accession>
<evidence type="ECO:0000313" key="4">
    <source>
        <dbReference type="EMBL" id="HJC47934.1"/>
    </source>
</evidence>
<gene>
    <name evidence="4" type="ORF">IAA04_07770</name>
</gene>
<name>A0A9D2PET3_9FIRM</name>
<keyword evidence="2" id="KW-0472">Membrane</keyword>
<keyword evidence="4" id="KW-0808">Transferase</keyword>
<dbReference type="Proteomes" id="UP000823883">
    <property type="component" value="Unassembled WGS sequence"/>
</dbReference>
<dbReference type="InterPro" id="IPR025559">
    <property type="entry name" value="Eis_dom"/>
</dbReference>
<feature type="transmembrane region" description="Helical" evidence="2">
    <location>
        <begin position="104"/>
        <end position="126"/>
    </location>
</feature>
<protein>
    <submittedName>
        <fullName evidence="4">GNAT family N-acetyltransferase</fullName>
        <ecNumber evidence="4">2.3.1.-</ecNumber>
    </submittedName>
</protein>